<dbReference type="GO" id="GO:0003723">
    <property type="term" value="F:RNA binding"/>
    <property type="evidence" value="ECO:0007669"/>
    <property type="project" value="UniProtKB-UniRule"/>
</dbReference>
<dbReference type="AlphaFoldDB" id="A0A4U5MLX3"/>
<dbReference type="Pfam" id="PF00076">
    <property type="entry name" value="RRM_1"/>
    <property type="match status" value="1"/>
</dbReference>
<feature type="signal peptide" evidence="5">
    <location>
        <begin position="1"/>
        <end position="23"/>
    </location>
</feature>
<dbReference type="InterPro" id="IPR000504">
    <property type="entry name" value="RRM_dom"/>
</dbReference>
<keyword evidence="2 3" id="KW-0694">RNA-binding</keyword>
<evidence type="ECO:0000313" key="7">
    <source>
        <dbReference type="EMBL" id="TKR70467.1"/>
    </source>
</evidence>
<dbReference type="PROSITE" id="PS50102">
    <property type="entry name" value="RRM"/>
    <property type="match status" value="1"/>
</dbReference>
<proteinExistence type="predicted"/>
<feature type="domain" description="RRM" evidence="6">
    <location>
        <begin position="34"/>
        <end position="111"/>
    </location>
</feature>
<sequence>MRVAVVLIYSLFITLVFRMLEEGEIVDSSEQKKRTLFLGGLRYATKEENIREYFKDLRCDIADIYLSVDKEGKTKHFAFVTLKKAEDADRVLKMTCHKILDRKVTIQRPVGSFIPGMPHTPISYEEYSDQKPTTSRKRWRHDKYGFHDHEKEREHEERWEAIENGNWTKRAVSPDDSKMSSSALQPEKVRKAQKRNTFAVGHSRLLRRLGYSRRSVSHLIKRRLLTSDI</sequence>
<reference evidence="7 8" key="2">
    <citation type="journal article" date="2019" name="G3 (Bethesda)">
        <title>Hybrid Assembly of the Genome of the Entomopathogenic Nematode Steinernema carpocapsae Identifies the X-Chromosome.</title>
        <authorList>
            <person name="Serra L."/>
            <person name="Macchietto M."/>
            <person name="Macias-Munoz A."/>
            <person name="McGill C.J."/>
            <person name="Rodriguez I.M."/>
            <person name="Rodriguez B."/>
            <person name="Murad R."/>
            <person name="Mortazavi A."/>
        </authorList>
    </citation>
    <scope>NUCLEOTIDE SEQUENCE [LARGE SCALE GENOMIC DNA]</scope>
    <source>
        <strain evidence="7 8">ALL</strain>
    </source>
</reference>
<dbReference type="EMBL" id="AZBU02000007">
    <property type="protein sequence ID" value="TKR70467.1"/>
    <property type="molecule type" value="Genomic_DNA"/>
</dbReference>
<keyword evidence="1" id="KW-0677">Repeat</keyword>
<accession>A0A4U5MLX3</accession>
<reference evidence="7 8" key="1">
    <citation type="journal article" date="2015" name="Genome Biol.">
        <title>Comparative genomics of Steinernema reveals deeply conserved gene regulatory networks.</title>
        <authorList>
            <person name="Dillman A.R."/>
            <person name="Macchietto M."/>
            <person name="Porter C.F."/>
            <person name="Rogers A."/>
            <person name="Williams B."/>
            <person name="Antoshechkin I."/>
            <person name="Lee M.M."/>
            <person name="Goodwin Z."/>
            <person name="Lu X."/>
            <person name="Lewis E.E."/>
            <person name="Goodrich-Blair H."/>
            <person name="Stock S.P."/>
            <person name="Adams B.J."/>
            <person name="Sternberg P.W."/>
            <person name="Mortazavi A."/>
        </authorList>
    </citation>
    <scope>NUCLEOTIDE SEQUENCE [LARGE SCALE GENOMIC DNA]</scope>
    <source>
        <strain evidence="7 8">ALL</strain>
    </source>
</reference>
<dbReference type="PANTHER" id="PTHR23236:SF119">
    <property type="entry name" value="NUCLEAR RNA-BINDING PROTEIN SART-3"/>
    <property type="match status" value="1"/>
</dbReference>
<dbReference type="SUPFAM" id="SSF54928">
    <property type="entry name" value="RNA-binding domain, RBD"/>
    <property type="match status" value="1"/>
</dbReference>
<comment type="caution">
    <text evidence="7">The sequence shown here is derived from an EMBL/GenBank/DDBJ whole genome shotgun (WGS) entry which is preliminary data.</text>
</comment>
<gene>
    <name evidence="7" type="ORF">L596_022494</name>
</gene>
<evidence type="ECO:0000313" key="8">
    <source>
        <dbReference type="Proteomes" id="UP000298663"/>
    </source>
</evidence>
<protein>
    <recommendedName>
        <fullName evidence="6">RRM domain-containing protein</fullName>
    </recommendedName>
</protein>
<dbReference type="Gene3D" id="3.30.70.330">
    <property type="match status" value="1"/>
</dbReference>
<dbReference type="PANTHER" id="PTHR23236">
    <property type="entry name" value="EUKARYOTIC TRANSLATION INITIATION FACTOR 4B/4H"/>
    <property type="match status" value="1"/>
</dbReference>
<dbReference type="InterPro" id="IPR012677">
    <property type="entry name" value="Nucleotide-bd_a/b_plait_sf"/>
</dbReference>
<organism evidence="7 8">
    <name type="scientific">Steinernema carpocapsae</name>
    <name type="common">Entomopathogenic nematode</name>
    <dbReference type="NCBI Taxonomy" id="34508"/>
    <lineage>
        <taxon>Eukaryota</taxon>
        <taxon>Metazoa</taxon>
        <taxon>Ecdysozoa</taxon>
        <taxon>Nematoda</taxon>
        <taxon>Chromadorea</taxon>
        <taxon>Rhabditida</taxon>
        <taxon>Tylenchina</taxon>
        <taxon>Panagrolaimomorpha</taxon>
        <taxon>Strongyloidoidea</taxon>
        <taxon>Steinernematidae</taxon>
        <taxon>Steinernema</taxon>
    </lineage>
</organism>
<keyword evidence="5" id="KW-0732">Signal</keyword>
<dbReference type="CDD" id="cd00590">
    <property type="entry name" value="RRM_SF"/>
    <property type="match status" value="1"/>
</dbReference>
<feature type="region of interest" description="Disordered" evidence="4">
    <location>
        <begin position="170"/>
        <end position="194"/>
    </location>
</feature>
<evidence type="ECO:0000259" key="6">
    <source>
        <dbReference type="PROSITE" id="PS50102"/>
    </source>
</evidence>
<feature type="chain" id="PRO_5020781659" description="RRM domain-containing protein" evidence="5">
    <location>
        <begin position="24"/>
        <end position="229"/>
    </location>
</feature>
<keyword evidence="8" id="KW-1185">Reference proteome</keyword>
<dbReference type="SMART" id="SM00360">
    <property type="entry name" value="RRM"/>
    <property type="match status" value="1"/>
</dbReference>
<evidence type="ECO:0000256" key="3">
    <source>
        <dbReference type="PROSITE-ProRule" id="PRU00176"/>
    </source>
</evidence>
<name>A0A4U5MLX3_STECR</name>
<evidence type="ECO:0000256" key="2">
    <source>
        <dbReference type="ARBA" id="ARBA00022884"/>
    </source>
</evidence>
<evidence type="ECO:0000256" key="5">
    <source>
        <dbReference type="SAM" id="SignalP"/>
    </source>
</evidence>
<evidence type="ECO:0000256" key="4">
    <source>
        <dbReference type="SAM" id="MobiDB-lite"/>
    </source>
</evidence>
<dbReference type="InterPro" id="IPR035979">
    <property type="entry name" value="RBD_domain_sf"/>
</dbReference>
<dbReference type="Proteomes" id="UP000298663">
    <property type="component" value="Unassembled WGS sequence"/>
</dbReference>
<dbReference type="OrthoDB" id="439808at2759"/>
<evidence type="ECO:0000256" key="1">
    <source>
        <dbReference type="ARBA" id="ARBA00022737"/>
    </source>
</evidence>